<protein>
    <recommendedName>
        <fullName evidence="1">Reverse transcriptase domain-containing protein</fullName>
    </recommendedName>
</protein>
<sequence length="118" mass="13889">MVPQTEGVLSLKKMLDHLKIKQVGGLKIETIIRLGRFVIQNNYFSCNGQFYHQIRGGAMGSPLTLTVANCYMFFYEQQIIRQINNSGGLYFRYIDDIFIAINWPTRHLFKQINRWNHF</sequence>
<dbReference type="EMBL" id="CAJOBD010065926">
    <property type="protein sequence ID" value="CAF4397502.1"/>
    <property type="molecule type" value="Genomic_DNA"/>
</dbReference>
<reference evidence="2" key="1">
    <citation type="submission" date="2021-02" db="EMBL/GenBank/DDBJ databases">
        <authorList>
            <person name="Nowell W R."/>
        </authorList>
    </citation>
    <scope>NUCLEOTIDE SEQUENCE</scope>
</reference>
<feature type="non-terminal residue" evidence="2">
    <location>
        <position position="118"/>
    </location>
</feature>
<dbReference type="PANTHER" id="PTHR21301">
    <property type="entry name" value="REVERSE TRANSCRIPTASE"/>
    <property type="match status" value="1"/>
</dbReference>
<dbReference type="AlphaFoldDB" id="A0A820P4I4"/>
<evidence type="ECO:0000259" key="1">
    <source>
        <dbReference type="PROSITE" id="PS50878"/>
    </source>
</evidence>
<feature type="domain" description="Reverse transcriptase" evidence="1">
    <location>
        <begin position="1"/>
        <end position="118"/>
    </location>
</feature>
<evidence type="ECO:0000313" key="2">
    <source>
        <dbReference type="EMBL" id="CAF4397502.1"/>
    </source>
</evidence>
<evidence type="ECO:0000313" key="3">
    <source>
        <dbReference type="Proteomes" id="UP000663836"/>
    </source>
</evidence>
<dbReference type="PROSITE" id="PS50878">
    <property type="entry name" value="RT_POL"/>
    <property type="match status" value="1"/>
</dbReference>
<dbReference type="PANTHER" id="PTHR21301:SF10">
    <property type="entry name" value="REVERSE TRANSCRIPTASE DOMAIN-CONTAINING PROTEIN"/>
    <property type="match status" value="1"/>
</dbReference>
<dbReference type="Proteomes" id="UP000663836">
    <property type="component" value="Unassembled WGS sequence"/>
</dbReference>
<comment type="caution">
    <text evidence="2">The sequence shown here is derived from an EMBL/GenBank/DDBJ whole genome shotgun (WGS) entry which is preliminary data.</text>
</comment>
<dbReference type="InterPro" id="IPR000477">
    <property type="entry name" value="RT_dom"/>
</dbReference>
<proteinExistence type="predicted"/>
<accession>A0A820P4I4</accession>
<organism evidence="2 3">
    <name type="scientific">Rotaria sordida</name>
    <dbReference type="NCBI Taxonomy" id="392033"/>
    <lineage>
        <taxon>Eukaryota</taxon>
        <taxon>Metazoa</taxon>
        <taxon>Spiralia</taxon>
        <taxon>Gnathifera</taxon>
        <taxon>Rotifera</taxon>
        <taxon>Eurotatoria</taxon>
        <taxon>Bdelloidea</taxon>
        <taxon>Philodinida</taxon>
        <taxon>Philodinidae</taxon>
        <taxon>Rotaria</taxon>
    </lineage>
</organism>
<name>A0A820P4I4_9BILA</name>
<gene>
    <name evidence="2" type="ORF">JBS370_LOCUS43349</name>
</gene>